<keyword evidence="5" id="KW-0472">Membrane</keyword>
<keyword evidence="3" id="KW-0328">Glycosyltransferase</keyword>
<reference evidence="7 10" key="1">
    <citation type="submission" date="2015-09" db="EMBL/GenBank/DDBJ databases">
        <authorList>
            <consortium name="Pathogen Informatics"/>
        </authorList>
    </citation>
    <scope>NUCLEOTIDE SEQUENCE [LARGE SCALE GENOMIC DNA]</scope>
    <source>
        <strain evidence="7 10">2789STDY5608872</strain>
    </source>
</reference>
<keyword evidence="4 7" id="KW-0808">Transferase</keyword>
<dbReference type="Gene3D" id="3.90.550.10">
    <property type="entry name" value="Spore Coat Polysaccharide Biosynthesis Protein SpsA, Chain A"/>
    <property type="match status" value="1"/>
</dbReference>
<evidence type="ECO:0000313" key="9">
    <source>
        <dbReference type="EMBL" id="WET65697.1"/>
    </source>
</evidence>
<dbReference type="Proteomes" id="UP000095591">
    <property type="component" value="Unassembled WGS sequence"/>
</dbReference>
<dbReference type="Proteomes" id="UP000463337">
    <property type="component" value="Unassembled WGS sequence"/>
</dbReference>
<evidence type="ECO:0000256" key="1">
    <source>
        <dbReference type="ARBA" id="ARBA00004236"/>
    </source>
</evidence>
<dbReference type="CDD" id="cd00761">
    <property type="entry name" value="Glyco_tranf_GTA_type"/>
    <property type="match status" value="1"/>
</dbReference>
<dbReference type="RefSeq" id="WP_022192103.1">
    <property type="nucleotide sequence ID" value="NZ_AP019729.1"/>
</dbReference>
<dbReference type="Proteomes" id="UP001221009">
    <property type="component" value="Chromosome"/>
</dbReference>
<reference evidence="9" key="3">
    <citation type="submission" date="2023-03" db="EMBL/GenBank/DDBJ databases">
        <title>Parabacteroides distasonis, a bacteria resistant against UC.</title>
        <authorList>
            <person name="Dai W."/>
        </authorList>
    </citation>
    <scope>NUCLEOTIDE SEQUENCE</scope>
    <source>
        <strain evidence="9">F1-28</strain>
    </source>
</reference>
<dbReference type="GO" id="GO:0005886">
    <property type="term" value="C:plasma membrane"/>
    <property type="evidence" value="ECO:0007669"/>
    <property type="project" value="UniProtKB-SubCell"/>
</dbReference>
<accession>A0A173RSA0</accession>
<dbReference type="EMBL" id="CYXP01000001">
    <property type="protein sequence ID" value="CUM80459.1"/>
    <property type="molecule type" value="Genomic_DNA"/>
</dbReference>
<dbReference type="SUPFAM" id="SSF53448">
    <property type="entry name" value="Nucleotide-diphospho-sugar transferases"/>
    <property type="match status" value="1"/>
</dbReference>
<evidence type="ECO:0000256" key="5">
    <source>
        <dbReference type="ARBA" id="ARBA00023136"/>
    </source>
</evidence>
<evidence type="ECO:0000313" key="8">
    <source>
        <dbReference type="EMBL" id="MRY59543.1"/>
    </source>
</evidence>
<dbReference type="PANTHER" id="PTHR43646">
    <property type="entry name" value="GLYCOSYLTRANSFERASE"/>
    <property type="match status" value="1"/>
</dbReference>
<dbReference type="InterPro" id="IPR001173">
    <property type="entry name" value="Glyco_trans_2-like"/>
</dbReference>
<comment type="subcellular location">
    <subcellularLocation>
        <location evidence="1">Cell membrane</location>
    </subcellularLocation>
</comment>
<feature type="domain" description="Glycosyltransferase 2-like" evidence="6">
    <location>
        <begin position="42"/>
        <end position="169"/>
    </location>
</feature>
<evidence type="ECO:0000259" key="6">
    <source>
        <dbReference type="Pfam" id="PF00535"/>
    </source>
</evidence>
<evidence type="ECO:0000313" key="10">
    <source>
        <dbReference type="Proteomes" id="UP000095591"/>
    </source>
</evidence>
<name>A0A173RSA0_PARDI</name>
<organism evidence="7 10">
    <name type="scientific">Parabacteroides distasonis</name>
    <dbReference type="NCBI Taxonomy" id="823"/>
    <lineage>
        <taxon>Bacteria</taxon>
        <taxon>Pseudomonadati</taxon>
        <taxon>Bacteroidota</taxon>
        <taxon>Bacteroidia</taxon>
        <taxon>Bacteroidales</taxon>
        <taxon>Tannerellaceae</taxon>
        <taxon>Parabacteroides</taxon>
    </lineage>
</organism>
<dbReference type="PANTHER" id="PTHR43646:SF2">
    <property type="entry name" value="GLYCOSYLTRANSFERASE 2-LIKE DOMAIN-CONTAINING PROTEIN"/>
    <property type="match status" value="1"/>
</dbReference>
<evidence type="ECO:0000256" key="3">
    <source>
        <dbReference type="ARBA" id="ARBA00022676"/>
    </source>
</evidence>
<dbReference type="EMBL" id="CP120353">
    <property type="protein sequence ID" value="WET65697.1"/>
    <property type="molecule type" value="Genomic_DNA"/>
</dbReference>
<keyword evidence="2" id="KW-1003">Cell membrane</keyword>
<dbReference type="Pfam" id="PF00535">
    <property type="entry name" value="Glycos_transf_2"/>
    <property type="match status" value="1"/>
</dbReference>
<evidence type="ECO:0000256" key="2">
    <source>
        <dbReference type="ARBA" id="ARBA00022475"/>
    </source>
</evidence>
<sequence length="282" mass="32740">MKWAKKYISIYNQPLDNVHEGIIQEIKQKLAKVQSDEPVVTVSVIAYNEERHLLPCLWALSEMRCEYPVEIIGVNNDSSDRTGEIFRLVGLPHYLEKRHSCGYARQCGLDHARGRYHINIDADTMYPPLYVQILVDHLRIPGNVACCSSWSYIPDERHSRLDLFFYELSRDIYLYFLSFKRPELSVRGLVFAYHTEPARRIGIRVDIKRGEDGTLAMHLREVGKIVFIHDRKARAVTGYGTVGQDGSLLNSLKVRVYKALRNIHQLFTKQEKYQDEESNLIK</sequence>
<proteinExistence type="predicted"/>
<dbReference type="GO" id="GO:0016757">
    <property type="term" value="F:glycosyltransferase activity"/>
    <property type="evidence" value="ECO:0007669"/>
    <property type="project" value="UniProtKB-KW"/>
</dbReference>
<evidence type="ECO:0000256" key="4">
    <source>
        <dbReference type="ARBA" id="ARBA00022679"/>
    </source>
</evidence>
<evidence type="ECO:0000313" key="7">
    <source>
        <dbReference type="EMBL" id="CUM80459.1"/>
    </source>
</evidence>
<reference evidence="8 11" key="2">
    <citation type="journal article" date="2019" name="Nat. Med.">
        <title>A library of human gut bacterial isolates paired with longitudinal multiomics data enables mechanistic microbiome research.</title>
        <authorList>
            <person name="Poyet M."/>
            <person name="Groussin M."/>
            <person name="Gibbons S.M."/>
            <person name="Avila-Pacheco J."/>
            <person name="Jiang X."/>
            <person name="Kearney S.M."/>
            <person name="Perrotta A.R."/>
            <person name="Berdy B."/>
            <person name="Zhao S."/>
            <person name="Lieberman T.D."/>
            <person name="Swanson P.K."/>
            <person name="Smith M."/>
            <person name="Roesemann S."/>
            <person name="Alexander J.E."/>
            <person name="Rich S.A."/>
            <person name="Livny J."/>
            <person name="Vlamakis H."/>
            <person name="Clish C."/>
            <person name="Bullock K."/>
            <person name="Deik A."/>
            <person name="Scott J."/>
            <person name="Pierce K.A."/>
            <person name="Xavier R.J."/>
            <person name="Alm E.J."/>
        </authorList>
    </citation>
    <scope>NUCLEOTIDE SEQUENCE [LARGE SCALE GENOMIC DNA]</scope>
    <source>
        <strain evidence="8 11">BIOML-A41</strain>
    </source>
</reference>
<protein>
    <submittedName>
        <fullName evidence="8 9">Glycosyltransferase</fullName>
    </submittedName>
    <submittedName>
        <fullName evidence="7">N-glycosyltransferase</fullName>
    </submittedName>
</protein>
<dbReference type="InterPro" id="IPR029044">
    <property type="entry name" value="Nucleotide-diphossugar_trans"/>
</dbReference>
<dbReference type="AlphaFoldDB" id="A0A173RSA0"/>
<gene>
    <name evidence="7" type="ORF">ERS852429_00654</name>
    <name evidence="8" type="ORF">GKD59_16825</name>
    <name evidence="9" type="ORF">P2T59_06835</name>
</gene>
<dbReference type="EMBL" id="WKLT01000017">
    <property type="protein sequence ID" value="MRY59543.1"/>
    <property type="molecule type" value="Genomic_DNA"/>
</dbReference>
<evidence type="ECO:0000313" key="11">
    <source>
        <dbReference type="Proteomes" id="UP000463337"/>
    </source>
</evidence>